<evidence type="ECO:0000313" key="2">
    <source>
        <dbReference type="EMBL" id="CAD6503115.1"/>
    </source>
</evidence>
<feature type="chain" id="PRO_5040969375" evidence="1">
    <location>
        <begin position="22"/>
        <end position="113"/>
    </location>
</feature>
<dbReference type="Proteomes" id="UP000683417">
    <property type="component" value="Unassembled WGS sequence"/>
</dbReference>
<evidence type="ECO:0000256" key="1">
    <source>
        <dbReference type="SAM" id="SignalP"/>
    </source>
</evidence>
<keyword evidence="1" id="KW-0732">Signal</keyword>
<evidence type="ECO:0000313" key="3">
    <source>
        <dbReference type="Proteomes" id="UP000683417"/>
    </source>
</evidence>
<comment type="caution">
    <text evidence="2">The sequence shown here is derived from an EMBL/GenBank/DDBJ whole genome shotgun (WGS) entry which is preliminary data.</text>
</comment>
<feature type="signal peptide" evidence="1">
    <location>
        <begin position="1"/>
        <end position="21"/>
    </location>
</feature>
<protein>
    <submittedName>
        <fullName evidence="2">BgTH12-02784</fullName>
    </submittedName>
</protein>
<sequence>MKFLGAASTLVFSGLVLLASAFLPGAHFLCSEDRKIFLSAIDHYENPEFYLDAEHDDPLGPDGRRYSAYRYSVIGNDGSTIMTLIQATYESPFNRVLEKIGGVWRQCPFYLRE</sequence>
<gene>
    <name evidence="2" type="ORF">BGTH12_LOCUS4473</name>
</gene>
<reference evidence="2" key="1">
    <citation type="submission" date="2020-10" db="EMBL/GenBank/DDBJ databases">
        <authorList>
            <person name="Muller C M."/>
        </authorList>
    </citation>
    <scope>NUCLEOTIDE SEQUENCE</scope>
    <source>
        <strain evidence="2">THUN-12</strain>
    </source>
</reference>
<dbReference type="EMBL" id="CAJHIT010000007">
    <property type="protein sequence ID" value="CAD6503115.1"/>
    <property type="molecule type" value="Genomic_DNA"/>
</dbReference>
<accession>A0A9W4D869</accession>
<dbReference type="AlphaFoldDB" id="A0A9W4D869"/>
<proteinExistence type="predicted"/>
<name>A0A9W4D869_BLUGR</name>
<organism evidence="2 3">
    <name type="scientific">Blumeria graminis f. sp. triticale</name>
    <dbReference type="NCBI Taxonomy" id="1689686"/>
    <lineage>
        <taxon>Eukaryota</taxon>
        <taxon>Fungi</taxon>
        <taxon>Dikarya</taxon>
        <taxon>Ascomycota</taxon>
        <taxon>Pezizomycotina</taxon>
        <taxon>Leotiomycetes</taxon>
        <taxon>Erysiphales</taxon>
        <taxon>Erysiphaceae</taxon>
        <taxon>Blumeria</taxon>
    </lineage>
</organism>